<evidence type="ECO:0000313" key="2">
    <source>
        <dbReference type="EMBL" id="QWQ32043.1"/>
    </source>
</evidence>
<organism evidence="2 3">
    <name type="scientific">Candidatus Minimicrobia naudis</name>
    <dbReference type="NCBI Taxonomy" id="2841263"/>
    <lineage>
        <taxon>Bacteria</taxon>
        <taxon>Candidatus Saccharimonadota</taxon>
        <taxon>Candidatus Saccharimonadota incertae sedis</taxon>
        <taxon>Candidatus Minimicrobia</taxon>
    </lineage>
</organism>
<gene>
    <name evidence="2" type="ORF">KOY48_04050</name>
</gene>
<accession>A0A8F1MCI9</accession>
<proteinExistence type="predicted"/>
<sequence>MIRFYLQKLVRDKVVKKCLDDEEVLHTEYRILDKQEFRRELLRKVHEEADEIPLDDNQRDESLKELADLQEVVDTLRQDFGFSIEQIQEEMARKKQDKGGFDKRHYIEYHDLADDSKWVEIFRAQPEKYREETADSKERSLATSPLTG</sequence>
<evidence type="ECO:0000256" key="1">
    <source>
        <dbReference type="SAM" id="MobiDB-lite"/>
    </source>
</evidence>
<dbReference type="Proteomes" id="UP000679129">
    <property type="component" value="Chromosome"/>
</dbReference>
<feature type="region of interest" description="Disordered" evidence="1">
    <location>
        <begin position="129"/>
        <end position="148"/>
    </location>
</feature>
<evidence type="ECO:0000313" key="3">
    <source>
        <dbReference type="Proteomes" id="UP000679129"/>
    </source>
</evidence>
<feature type="compositionally biased region" description="Basic and acidic residues" evidence="1">
    <location>
        <begin position="129"/>
        <end position="140"/>
    </location>
</feature>
<dbReference type="EMBL" id="CP076460">
    <property type="protein sequence ID" value="QWQ32043.1"/>
    <property type="molecule type" value="Genomic_DNA"/>
</dbReference>
<dbReference type="AlphaFoldDB" id="A0A8F1MCI9"/>
<dbReference type="InterPro" id="IPR038735">
    <property type="entry name" value="MSMEG_1276-like_NTP-PPase_dom"/>
</dbReference>
<dbReference type="CDD" id="cd11532">
    <property type="entry name" value="NTP-PPase_COG4997"/>
    <property type="match status" value="1"/>
</dbReference>
<dbReference type="KEGG" id="mnd:KOY48_04050"/>
<dbReference type="SUPFAM" id="SSF101386">
    <property type="entry name" value="all-alpha NTP pyrophosphatases"/>
    <property type="match status" value="1"/>
</dbReference>
<protein>
    <submittedName>
        <fullName evidence="2">Nucleoside triphosphate pyrophosphohydrolase</fullName>
    </submittedName>
</protein>
<name>A0A8F1MCI9_9BACT</name>
<reference evidence="2" key="1">
    <citation type="submission" date="2021-06" db="EMBL/GenBank/DDBJ databases">
        <title>An adapted protocol for Saccharibacteria cultivation: two new species join this phylum of Candidate Phyla Radiations.</title>
        <authorList>
            <person name="Ibrahim A."/>
            <person name="Maatouk M."/>
            <person name="Zgheib R."/>
            <person name="Haddad G."/>
            <person name="Bou Khalil J."/>
            <person name="Raoult D."/>
            <person name="Bittar F."/>
        </authorList>
    </citation>
    <scope>NUCLEOTIDE SEQUENCE</scope>
    <source>
        <strain evidence="2">IHU1</strain>
    </source>
</reference>
<keyword evidence="3" id="KW-1185">Reference proteome</keyword>